<reference evidence="2 3" key="1">
    <citation type="submission" date="2024-08" db="EMBL/GenBank/DDBJ databases">
        <authorList>
            <person name="Cucini C."/>
            <person name="Frati F."/>
        </authorList>
    </citation>
    <scope>NUCLEOTIDE SEQUENCE [LARGE SCALE GENOMIC DNA]</scope>
</reference>
<keyword evidence="1" id="KW-1133">Transmembrane helix</keyword>
<accession>A0ABP1S114</accession>
<gene>
    <name evidence="2" type="ORF">ODALV1_LOCUS28528</name>
</gene>
<name>A0ABP1S114_9HEXA</name>
<dbReference type="Proteomes" id="UP001642540">
    <property type="component" value="Unassembled WGS sequence"/>
</dbReference>
<evidence type="ECO:0000313" key="3">
    <source>
        <dbReference type="Proteomes" id="UP001642540"/>
    </source>
</evidence>
<evidence type="ECO:0000256" key="1">
    <source>
        <dbReference type="SAM" id="Phobius"/>
    </source>
</evidence>
<feature type="transmembrane region" description="Helical" evidence="1">
    <location>
        <begin position="48"/>
        <end position="68"/>
    </location>
</feature>
<comment type="caution">
    <text evidence="2">The sequence shown here is derived from an EMBL/GenBank/DDBJ whole genome shotgun (WGS) entry which is preliminary data.</text>
</comment>
<organism evidence="2 3">
    <name type="scientific">Orchesella dallaii</name>
    <dbReference type="NCBI Taxonomy" id="48710"/>
    <lineage>
        <taxon>Eukaryota</taxon>
        <taxon>Metazoa</taxon>
        <taxon>Ecdysozoa</taxon>
        <taxon>Arthropoda</taxon>
        <taxon>Hexapoda</taxon>
        <taxon>Collembola</taxon>
        <taxon>Entomobryomorpha</taxon>
        <taxon>Entomobryoidea</taxon>
        <taxon>Orchesellidae</taxon>
        <taxon>Orchesellinae</taxon>
        <taxon>Orchesella</taxon>
    </lineage>
</organism>
<keyword evidence="1" id="KW-0472">Membrane</keyword>
<proteinExistence type="predicted"/>
<protein>
    <submittedName>
        <fullName evidence="2">Uncharacterized protein</fullName>
    </submittedName>
</protein>
<keyword evidence="1" id="KW-0812">Transmembrane</keyword>
<feature type="transmembrane region" description="Helical" evidence="1">
    <location>
        <begin position="80"/>
        <end position="102"/>
    </location>
</feature>
<dbReference type="EMBL" id="CAXLJM020000144">
    <property type="protein sequence ID" value="CAL8141009.1"/>
    <property type="molecule type" value="Genomic_DNA"/>
</dbReference>
<keyword evidence="3" id="KW-1185">Reference proteome</keyword>
<sequence>MGTPLQWFSFAIPFRLYDPYFPFPFRWVSKEKKLVARRSNKFKKWEWLGPYMLIVTCCLYAFQILKLVQLDKKERQGLEFYIKLLGAVVQFFISGIVSQYAMYYTKNSKEMGVLFTDSHKAMAEAITRFNAWNLFPHLPFYKDFLGLAFCADSKILLGRTACLHSNGILYDRVHGYGEVGLLCVYSPGDGSFYWEYGTSAYAQSNL</sequence>
<evidence type="ECO:0000313" key="2">
    <source>
        <dbReference type="EMBL" id="CAL8141009.1"/>
    </source>
</evidence>